<evidence type="ECO:0000313" key="3">
    <source>
        <dbReference type="Proteomes" id="UP000071561"/>
    </source>
</evidence>
<dbReference type="PATRIC" id="fig|188932.3.peg.450"/>
<evidence type="ECO:0000259" key="1">
    <source>
        <dbReference type="Pfam" id="PF04991"/>
    </source>
</evidence>
<reference evidence="2 3" key="1">
    <citation type="submission" date="2016-03" db="EMBL/GenBank/DDBJ databases">
        <title>Complete genome sequence of Pedobacter cryoconitis PAMC 27485.</title>
        <authorList>
            <person name="Lee J."/>
            <person name="Kim O.-S."/>
        </authorList>
    </citation>
    <scope>NUCLEOTIDE SEQUENCE [LARGE SCALE GENOMIC DNA]</scope>
    <source>
        <strain evidence="2 3">PAMC 27485</strain>
    </source>
</reference>
<dbReference type="Pfam" id="PF04991">
    <property type="entry name" value="LicD"/>
    <property type="match status" value="1"/>
</dbReference>
<keyword evidence="3" id="KW-1185">Reference proteome</keyword>
<feature type="domain" description="LicD/FKTN/FKRP nucleotidyltransferase" evidence="1">
    <location>
        <begin position="38"/>
        <end position="146"/>
    </location>
</feature>
<dbReference type="PANTHER" id="PTHR43404">
    <property type="entry name" value="LIPOPOLYSACCHARIDE CHOLINEPHOSPHOTRANSFERASE LICD"/>
    <property type="match status" value="1"/>
</dbReference>
<dbReference type="AlphaFoldDB" id="A0A127V8T7"/>
<dbReference type="InterPro" id="IPR007074">
    <property type="entry name" value="LicD/FKTN/FKRP_NTP_transf"/>
</dbReference>
<dbReference type="InterPro" id="IPR052942">
    <property type="entry name" value="LPS_cholinephosphotransferase"/>
</dbReference>
<name>A0A127V8T7_9SPHI</name>
<dbReference type="Proteomes" id="UP000071561">
    <property type="component" value="Chromosome"/>
</dbReference>
<proteinExistence type="predicted"/>
<dbReference type="GO" id="GO:0009100">
    <property type="term" value="P:glycoprotein metabolic process"/>
    <property type="evidence" value="ECO:0007669"/>
    <property type="project" value="UniProtKB-ARBA"/>
</dbReference>
<sequence length="235" mass="27968">MNTNHYDWPADDRDKCISMEEQVHCVLLRMLKIFDLICTKHDITYWLDYGTLLGAVRNKGFIPWDMEIDIGMPRHDFDTFKKVGIADLPVDLFFQDAFTDPDYLHSHIIEAKIRDRYSNYIEFEQANPECKWHNGIQIDIFVYDLDSELRDCISNSFERVLTNKKAFFFTKEFQYLLYQQFGDTQFPIPDCYHAYLTRNYGDYLVLPPIEEQVAEIVNPFDSCQHKESLTWKNKP</sequence>
<dbReference type="KEGG" id="pcm:AY601_0442"/>
<accession>A0A127V8T7</accession>
<evidence type="ECO:0000313" key="2">
    <source>
        <dbReference type="EMBL" id="AMP97398.1"/>
    </source>
</evidence>
<dbReference type="PANTHER" id="PTHR43404:SF1">
    <property type="entry name" value="MNN4P"/>
    <property type="match status" value="1"/>
</dbReference>
<dbReference type="OrthoDB" id="9786100at2"/>
<dbReference type="EMBL" id="CP014504">
    <property type="protein sequence ID" value="AMP97398.1"/>
    <property type="molecule type" value="Genomic_DNA"/>
</dbReference>
<dbReference type="RefSeq" id="WP_068395779.1">
    <property type="nucleotide sequence ID" value="NZ_CP014504.1"/>
</dbReference>
<protein>
    <submittedName>
        <fullName evidence="2">LicD family protein</fullName>
    </submittedName>
</protein>
<organism evidence="2 3">
    <name type="scientific">Pedobacter cryoconitis</name>
    <dbReference type="NCBI Taxonomy" id="188932"/>
    <lineage>
        <taxon>Bacteria</taxon>
        <taxon>Pseudomonadati</taxon>
        <taxon>Bacteroidota</taxon>
        <taxon>Sphingobacteriia</taxon>
        <taxon>Sphingobacteriales</taxon>
        <taxon>Sphingobacteriaceae</taxon>
        <taxon>Pedobacter</taxon>
    </lineage>
</organism>
<gene>
    <name evidence="2" type="ORF">AY601_0442</name>
</gene>